<organism evidence="13 14">
    <name type="scientific">Ructibacterium gallinarum</name>
    <dbReference type="NCBI Taxonomy" id="2779355"/>
    <lineage>
        <taxon>Bacteria</taxon>
        <taxon>Bacillati</taxon>
        <taxon>Bacillota</taxon>
        <taxon>Clostridia</taxon>
        <taxon>Eubacteriales</taxon>
        <taxon>Oscillospiraceae</taxon>
        <taxon>Ructibacterium</taxon>
    </lineage>
</organism>
<proteinExistence type="inferred from homology"/>
<comment type="cofactor">
    <cofactor evidence="1">
        <name>Mg(2+)</name>
        <dbReference type="ChEBI" id="CHEBI:18420"/>
    </cofactor>
</comment>
<evidence type="ECO:0000256" key="11">
    <source>
        <dbReference type="ARBA" id="ARBA00049399"/>
    </source>
</evidence>
<evidence type="ECO:0000256" key="12">
    <source>
        <dbReference type="RuleBase" id="RU004466"/>
    </source>
</evidence>
<accession>A0A9D5M5L2</accession>
<dbReference type="PANTHER" id="PTHR43281:SF1">
    <property type="entry name" value="FARNESYL DIPHOSPHATE SYNTHASE"/>
    <property type="match status" value="1"/>
</dbReference>
<dbReference type="SFLD" id="SFLDG01017">
    <property type="entry name" value="Polyprenyl_Transferase_Like"/>
    <property type="match status" value="1"/>
</dbReference>
<dbReference type="SFLD" id="SFLDS00005">
    <property type="entry name" value="Isoprenoid_Synthase_Type_I"/>
    <property type="match status" value="1"/>
</dbReference>
<dbReference type="GO" id="GO:0016114">
    <property type="term" value="P:terpenoid biosynthetic process"/>
    <property type="evidence" value="ECO:0007669"/>
    <property type="project" value="UniProtKB-ARBA"/>
</dbReference>
<dbReference type="InterPro" id="IPR000092">
    <property type="entry name" value="Polyprenyl_synt"/>
</dbReference>
<comment type="catalytic activity">
    <reaction evidence="11">
        <text>isopentenyl diphosphate + (2E)-geranyl diphosphate = (2E,6E)-farnesyl diphosphate + diphosphate</text>
        <dbReference type="Rhea" id="RHEA:19361"/>
        <dbReference type="ChEBI" id="CHEBI:33019"/>
        <dbReference type="ChEBI" id="CHEBI:58057"/>
        <dbReference type="ChEBI" id="CHEBI:128769"/>
        <dbReference type="ChEBI" id="CHEBI:175763"/>
        <dbReference type="EC" id="2.5.1.10"/>
    </reaction>
</comment>
<dbReference type="GO" id="GO:0004337">
    <property type="term" value="F:(2E,6E)-farnesyl diphosphate synthase activity"/>
    <property type="evidence" value="ECO:0007669"/>
    <property type="project" value="UniProtKB-EC"/>
</dbReference>
<dbReference type="PANTHER" id="PTHR43281">
    <property type="entry name" value="FARNESYL DIPHOSPHATE SYNTHASE"/>
    <property type="match status" value="1"/>
</dbReference>
<dbReference type="PROSITE" id="PS00444">
    <property type="entry name" value="POLYPRENYL_SYNTHASE_2"/>
    <property type="match status" value="1"/>
</dbReference>
<dbReference type="SUPFAM" id="SSF48576">
    <property type="entry name" value="Terpenoid synthases"/>
    <property type="match status" value="1"/>
</dbReference>
<evidence type="ECO:0000256" key="6">
    <source>
        <dbReference type="ARBA" id="ARBA00022723"/>
    </source>
</evidence>
<evidence type="ECO:0000256" key="8">
    <source>
        <dbReference type="ARBA" id="ARBA00023229"/>
    </source>
</evidence>
<dbReference type="NCBIfam" id="NF045485">
    <property type="entry name" value="FPPsyn"/>
    <property type="match status" value="1"/>
</dbReference>
<dbReference type="Pfam" id="PF00348">
    <property type="entry name" value="polyprenyl_synt"/>
    <property type="match status" value="1"/>
</dbReference>
<keyword evidence="8" id="KW-0414">Isoprene biosynthesis</keyword>
<dbReference type="PROSITE" id="PS00723">
    <property type="entry name" value="POLYPRENYL_SYNTHASE_1"/>
    <property type="match status" value="1"/>
</dbReference>
<evidence type="ECO:0000256" key="10">
    <source>
        <dbReference type="ARBA" id="ARBA00032873"/>
    </source>
</evidence>
<evidence type="ECO:0000256" key="4">
    <source>
        <dbReference type="ARBA" id="ARBA00015100"/>
    </source>
</evidence>
<dbReference type="InterPro" id="IPR033749">
    <property type="entry name" value="Polyprenyl_synt_CS"/>
</dbReference>
<evidence type="ECO:0000313" key="14">
    <source>
        <dbReference type="Proteomes" id="UP000806542"/>
    </source>
</evidence>
<keyword evidence="14" id="KW-1185">Reference proteome</keyword>
<dbReference type="FunFam" id="1.10.600.10:FF:000001">
    <property type="entry name" value="Geranylgeranyl diphosphate synthase"/>
    <property type="match status" value="1"/>
</dbReference>
<protein>
    <recommendedName>
        <fullName evidence="4">Farnesyl diphosphate synthase</fullName>
        <ecNumber evidence="3">2.5.1.10</ecNumber>
    </recommendedName>
    <alternativeName>
        <fullName evidence="10">(2E,6E)-farnesyl diphosphate synthase</fullName>
    </alternativeName>
    <alternativeName>
        <fullName evidence="9">Geranyltranstransferase</fullName>
    </alternativeName>
</protein>
<keyword evidence="5 12" id="KW-0808">Transferase</keyword>
<evidence type="ECO:0000256" key="1">
    <source>
        <dbReference type="ARBA" id="ARBA00001946"/>
    </source>
</evidence>
<reference evidence="13" key="1">
    <citation type="submission" date="2020-10" db="EMBL/GenBank/DDBJ databases">
        <title>ChiBAC.</title>
        <authorList>
            <person name="Zenner C."/>
            <person name="Hitch T.C.A."/>
            <person name="Clavel T."/>
        </authorList>
    </citation>
    <scope>NUCLEOTIDE SEQUENCE</scope>
    <source>
        <strain evidence="13">DSM 107454</strain>
    </source>
</reference>
<evidence type="ECO:0000256" key="3">
    <source>
        <dbReference type="ARBA" id="ARBA00012439"/>
    </source>
</evidence>
<keyword evidence="7" id="KW-0460">Magnesium</keyword>
<gene>
    <name evidence="13" type="ORF">INF28_11750</name>
</gene>
<dbReference type="EMBL" id="JADCKB010000036">
    <property type="protein sequence ID" value="MBE5041129.1"/>
    <property type="molecule type" value="Genomic_DNA"/>
</dbReference>
<dbReference type="Gene3D" id="1.10.600.10">
    <property type="entry name" value="Farnesyl Diphosphate Synthase"/>
    <property type="match status" value="1"/>
</dbReference>
<comment type="similarity">
    <text evidence="2 12">Belongs to the FPP/GGPP synthase family.</text>
</comment>
<dbReference type="AlphaFoldDB" id="A0A9D5M5L2"/>
<sequence>MNMEFLSQYKLYLDAINDALEKEFSVPDLAQKQVFEAMRYGVLGGGKRIRPVLTMAVSDMLGGSRADALRVGCAVECIHSYSLIHDDLPCMDDDDLRRGRPTCHKVFPENIALLAGDGLLNRAFELLSDKRPYERMRADAVLAVIRAVSGASGAYGMIGGQVIDLSCENRTDVTLPLLQELHAKKTGALIRVSALCGCLCAGILDETDKKYQKILQFSAKLGLAFQIKDDILDVIGKEDVIGKPVGSDAKSHKNTFVTLMGQEAAEKELQRLTEEAKAALSGMEDTAFLLSFAEYLLNREY</sequence>
<dbReference type="GO" id="GO:0046872">
    <property type="term" value="F:metal ion binding"/>
    <property type="evidence" value="ECO:0007669"/>
    <property type="project" value="UniProtKB-KW"/>
</dbReference>
<dbReference type="Proteomes" id="UP000806542">
    <property type="component" value="Unassembled WGS sequence"/>
</dbReference>
<dbReference type="GO" id="GO:0005737">
    <property type="term" value="C:cytoplasm"/>
    <property type="evidence" value="ECO:0007669"/>
    <property type="project" value="UniProtKB-ARBA"/>
</dbReference>
<evidence type="ECO:0000256" key="5">
    <source>
        <dbReference type="ARBA" id="ARBA00022679"/>
    </source>
</evidence>
<keyword evidence="6" id="KW-0479">Metal-binding</keyword>
<evidence type="ECO:0000256" key="9">
    <source>
        <dbReference type="ARBA" id="ARBA00032380"/>
    </source>
</evidence>
<comment type="caution">
    <text evidence="13">The sequence shown here is derived from an EMBL/GenBank/DDBJ whole genome shotgun (WGS) entry which is preliminary data.</text>
</comment>
<name>A0A9D5M5L2_9FIRM</name>
<evidence type="ECO:0000313" key="13">
    <source>
        <dbReference type="EMBL" id="MBE5041129.1"/>
    </source>
</evidence>
<evidence type="ECO:0000256" key="7">
    <source>
        <dbReference type="ARBA" id="ARBA00022842"/>
    </source>
</evidence>
<evidence type="ECO:0000256" key="2">
    <source>
        <dbReference type="ARBA" id="ARBA00006706"/>
    </source>
</evidence>
<dbReference type="EC" id="2.5.1.10" evidence="3"/>
<dbReference type="InterPro" id="IPR008949">
    <property type="entry name" value="Isoprenoid_synthase_dom_sf"/>
</dbReference>
<dbReference type="CDD" id="cd00685">
    <property type="entry name" value="Trans_IPPS_HT"/>
    <property type="match status" value="1"/>
</dbReference>
<dbReference type="InterPro" id="IPR053378">
    <property type="entry name" value="Prenyl_diphosphate_synthase"/>
</dbReference>